<name>A0ABM3VX45_ERIEU</name>
<keyword evidence="3" id="KW-0732">Signal</keyword>
<gene>
    <name evidence="5" type="primary">VSTM1</name>
</gene>
<keyword evidence="2" id="KW-1133">Transmembrane helix</keyword>
<feature type="transmembrane region" description="Helical" evidence="2">
    <location>
        <begin position="37"/>
        <end position="59"/>
    </location>
</feature>
<reference evidence="4" key="1">
    <citation type="submission" date="2025-05" db="UniProtKB">
        <authorList>
            <consortium name="RefSeq"/>
        </authorList>
    </citation>
    <scope>NUCLEOTIDE SEQUENCE [LARGE SCALE GENOMIC DNA]</scope>
</reference>
<sequence length="131" mass="13874">MAAGVLTLLLLETFPQPLSSALPQLVGAPRGNISDTRIVLVVFSCLSLLLLFLAIFFIYRHGQRSSAQEEATNRTSLLDFLYKEETSDAADAGQVSEAEEPPEAAPAPPDSTATSQAASEPPAGVKVEEDS</sequence>
<keyword evidence="2" id="KW-0472">Membrane</keyword>
<evidence type="ECO:0000256" key="3">
    <source>
        <dbReference type="SAM" id="SignalP"/>
    </source>
</evidence>
<accession>A0ABM3VX45</accession>
<organism evidence="4 5">
    <name type="scientific">Erinaceus europaeus</name>
    <name type="common">Western European hedgehog</name>
    <dbReference type="NCBI Taxonomy" id="9365"/>
    <lineage>
        <taxon>Eukaryota</taxon>
        <taxon>Metazoa</taxon>
        <taxon>Chordata</taxon>
        <taxon>Craniata</taxon>
        <taxon>Vertebrata</taxon>
        <taxon>Euteleostomi</taxon>
        <taxon>Mammalia</taxon>
        <taxon>Eutheria</taxon>
        <taxon>Laurasiatheria</taxon>
        <taxon>Eulipotyphla</taxon>
        <taxon>Erinaceidae</taxon>
        <taxon>Erinaceinae</taxon>
        <taxon>Erinaceus</taxon>
    </lineage>
</organism>
<reference evidence="5" key="2">
    <citation type="submission" date="2025-08" db="UniProtKB">
        <authorList>
            <consortium name="RefSeq"/>
        </authorList>
    </citation>
    <scope>IDENTIFICATION</scope>
</reference>
<evidence type="ECO:0000313" key="5">
    <source>
        <dbReference type="RefSeq" id="XP_060028907.1"/>
    </source>
</evidence>
<evidence type="ECO:0000256" key="2">
    <source>
        <dbReference type="SAM" id="Phobius"/>
    </source>
</evidence>
<keyword evidence="2 5" id="KW-0812">Transmembrane</keyword>
<dbReference type="Proteomes" id="UP001652624">
    <property type="component" value="Chromosome 2"/>
</dbReference>
<evidence type="ECO:0000256" key="1">
    <source>
        <dbReference type="SAM" id="MobiDB-lite"/>
    </source>
</evidence>
<feature type="region of interest" description="Disordered" evidence="1">
    <location>
        <begin position="88"/>
        <end position="131"/>
    </location>
</feature>
<protein>
    <submittedName>
        <fullName evidence="5">V-set and transmembrane domain-containing protein 1 isoform X2</fullName>
    </submittedName>
</protein>
<dbReference type="RefSeq" id="XP_060028907.1">
    <property type="nucleotide sequence ID" value="XM_060172924.1"/>
</dbReference>
<dbReference type="GeneID" id="132533094"/>
<evidence type="ECO:0000313" key="4">
    <source>
        <dbReference type="Proteomes" id="UP001652624"/>
    </source>
</evidence>
<feature type="chain" id="PRO_5046336460" evidence="3">
    <location>
        <begin position="21"/>
        <end position="131"/>
    </location>
</feature>
<keyword evidence="4" id="KW-1185">Reference proteome</keyword>
<feature type="signal peptide" evidence="3">
    <location>
        <begin position="1"/>
        <end position="20"/>
    </location>
</feature>
<proteinExistence type="predicted"/>